<dbReference type="AlphaFoldDB" id="A0AAN7PG83"/>
<evidence type="ECO:0000256" key="1">
    <source>
        <dbReference type="SAM" id="SignalP"/>
    </source>
</evidence>
<dbReference type="Pfam" id="PF01395">
    <property type="entry name" value="PBP_GOBP"/>
    <property type="match status" value="1"/>
</dbReference>
<evidence type="ECO:0000313" key="3">
    <source>
        <dbReference type="Proteomes" id="UP001353858"/>
    </source>
</evidence>
<protein>
    <submittedName>
        <fullName evidence="2">Uncharacterized protein</fullName>
    </submittedName>
</protein>
<dbReference type="InterPro" id="IPR036728">
    <property type="entry name" value="PBP_GOBP_sf"/>
</dbReference>
<proteinExistence type="predicted"/>
<dbReference type="GO" id="GO:0005549">
    <property type="term" value="F:odorant binding"/>
    <property type="evidence" value="ECO:0007669"/>
    <property type="project" value="InterPro"/>
</dbReference>
<reference evidence="3" key="1">
    <citation type="submission" date="2023-01" db="EMBL/GenBank/DDBJ databases">
        <title>Key to firefly adult light organ development and bioluminescence: homeobox transcription factors regulate luciferase expression and transportation to peroxisome.</title>
        <authorList>
            <person name="Fu X."/>
        </authorList>
    </citation>
    <scope>NUCLEOTIDE SEQUENCE [LARGE SCALE GENOMIC DNA]</scope>
</reference>
<accession>A0AAN7PG83</accession>
<sequence>MKTLILIVSVLIFAKVNSRTFESVPFDTPDVIMDNILDGTMCAQKVGLKNFPRTQNINREGILPEDNEQLNLYYSCIYQRKGIIDENGILNLDNLRLYLRNLFTMSQAITPAQKKLVDDSIDYCKDIQSQDYGEKSVKLQNCVMNKLYDLVKE</sequence>
<keyword evidence="1" id="KW-0732">Signal</keyword>
<feature type="signal peptide" evidence="1">
    <location>
        <begin position="1"/>
        <end position="18"/>
    </location>
</feature>
<dbReference type="Gene3D" id="1.10.238.20">
    <property type="entry name" value="Pheromone/general odorant binding protein domain"/>
    <property type="match status" value="1"/>
</dbReference>
<dbReference type="Proteomes" id="UP001353858">
    <property type="component" value="Unassembled WGS sequence"/>
</dbReference>
<dbReference type="SUPFAM" id="SSF47565">
    <property type="entry name" value="Insect pheromone/odorant-binding proteins"/>
    <property type="match status" value="1"/>
</dbReference>
<feature type="chain" id="PRO_5042892466" evidence="1">
    <location>
        <begin position="19"/>
        <end position="153"/>
    </location>
</feature>
<dbReference type="EMBL" id="JARPUR010000001">
    <property type="protein sequence ID" value="KAK4885387.1"/>
    <property type="molecule type" value="Genomic_DNA"/>
</dbReference>
<name>A0AAN7PG83_9COLE</name>
<comment type="caution">
    <text evidence="2">The sequence shown here is derived from an EMBL/GenBank/DDBJ whole genome shotgun (WGS) entry which is preliminary data.</text>
</comment>
<keyword evidence="3" id="KW-1185">Reference proteome</keyword>
<evidence type="ECO:0000313" key="2">
    <source>
        <dbReference type="EMBL" id="KAK4885387.1"/>
    </source>
</evidence>
<organism evidence="2 3">
    <name type="scientific">Aquatica leii</name>
    <dbReference type="NCBI Taxonomy" id="1421715"/>
    <lineage>
        <taxon>Eukaryota</taxon>
        <taxon>Metazoa</taxon>
        <taxon>Ecdysozoa</taxon>
        <taxon>Arthropoda</taxon>
        <taxon>Hexapoda</taxon>
        <taxon>Insecta</taxon>
        <taxon>Pterygota</taxon>
        <taxon>Neoptera</taxon>
        <taxon>Endopterygota</taxon>
        <taxon>Coleoptera</taxon>
        <taxon>Polyphaga</taxon>
        <taxon>Elateriformia</taxon>
        <taxon>Elateroidea</taxon>
        <taxon>Lampyridae</taxon>
        <taxon>Luciolinae</taxon>
        <taxon>Aquatica</taxon>
    </lineage>
</organism>
<gene>
    <name evidence="2" type="ORF">RN001_001658</name>
</gene>
<dbReference type="InterPro" id="IPR006170">
    <property type="entry name" value="PBP/GOBP"/>
</dbReference>